<name>A0A7W7ZN12_9BACT</name>
<dbReference type="SFLD" id="SFLDG01129">
    <property type="entry name" value="C1.5:_HAD__Beta-PGM__Phosphata"/>
    <property type="match status" value="1"/>
</dbReference>
<dbReference type="AlphaFoldDB" id="A0A7W7ZN12"/>
<dbReference type="SUPFAM" id="SSF56784">
    <property type="entry name" value="HAD-like"/>
    <property type="match status" value="1"/>
</dbReference>
<dbReference type="Gene3D" id="3.40.50.1000">
    <property type="entry name" value="HAD superfamily/HAD-like"/>
    <property type="match status" value="1"/>
</dbReference>
<sequence length="249" mass="27759">MSSIIAGTPTGSQAELPARALNQTLLFDADDTLWENNIYFERAIAAFISYLDHRVHSPEEVREHLNTCERATIAAHGYGLQSFRRSLVTCFEQLTDSVITPEKHARIVSFTESISAAEIELLDGVSETLKELSLRHRLILVTKGNLEEQTDKLERSGLRPFFSAVEVLAEKNETAYRELAARHSLDKANTWMIGNSPKSDINPSLAAGLHAVFVPHDFTWVLEHETVDAPTGNAKLLELAGIAELTRYF</sequence>
<gene>
    <name evidence="4" type="ORF">HDF15_000528</name>
</gene>
<organism evidence="4 5">
    <name type="scientific">Granulicella mallensis</name>
    <dbReference type="NCBI Taxonomy" id="940614"/>
    <lineage>
        <taxon>Bacteria</taxon>
        <taxon>Pseudomonadati</taxon>
        <taxon>Acidobacteriota</taxon>
        <taxon>Terriglobia</taxon>
        <taxon>Terriglobales</taxon>
        <taxon>Acidobacteriaceae</taxon>
        <taxon>Granulicella</taxon>
    </lineage>
</organism>
<dbReference type="SFLD" id="SFLDS00003">
    <property type="entry name" value="Haloacid_Dehalogenase"/>
    <property type="match status" value="1"/>
</dbReference>
<dbReference type="GO" id="GO:0009231">
    <property type="term" value="P:riboflavin biosynthetic process"/>
    <property type="evidence" value="ECO:0007669"/>
    <property type="project" value="TreeGrafter"/>
</dbReference>
<accession>A0A7W7ZN12</accession>
<dbReference type="NCBIfam" id="TIGR01549">
    <property type="entry name" value="HAD-SF-IA-v1"/>
    <property type="match status" value="1"/>
</dbReference>
<dbReference type="Pfam" id="PF00702">
    <property type="entry name" value="Hydrolase"/>
    <property type="match status" value="1"/>
</dbReference>
<comment type="caution">
    <text evidence="4">The sequence shown here is derived from an EMBL/GenBank/DDBJ whole genome shotgun (WGS) entry which is preliminary data.</text>
</comment>
<dbReference type="PANTHER" id="PTHR46470:SF4">
    <property type="entry name" value="5-AMINO-6-(5-PHOSPHO-D-RIBITYLAMINO)URACIL PHOSPHATASE YIGB"/>
    <property type="match status" value="1"/>
</dbReference>
<evidence type="ECO:0000256" key="2">
    <source>
        <dbReference type="ARBA" id="ARBA00022801"/>
    </source>
</evidence>
<dbReference type="InterPro" id="IPR051400">
    <property type="entry name" value="HAD-like_hydrolase"/>
</dbReference>
<dbReference type="Gene3D" id="1.10.150.240">
    <property type="entry name" value="Putative phosphatase, domain 2"/>
    <property type="match status" value="1"/>
</dbReference>
<dbReference type="InterPro" id="IPR023214">
    <property type="entry name" value="HAD_sf"/>
</dbReference>
<dbReference type="GO" id="GO:0016787">
    <property type="term" value="F:hydrolase activity"/>
    <property type="evidence" value="ECO:0007669"/>
    <property type="project" value="UniProtKB-KW"/>
</dbReference>
<dbReference type="InterPro" id="IPR023198">
    <property type="entry name" value="PGP-like_dom2"/>
</dbReference>
<dbReference type="InterPro" id="IPR006439">
    <property type="entry name" value="HAD-SF_hydro_IA"/>
</dbReference>
<dbReference type="EMBL" id="JACHIO010000002">
    <property type="protein sequence ID" value="MBB5062201.1"/>
    <property type="molecule type" value="Genomic_DNA"/>
</dbReference>
<keyword evidence="3" id="KW-0460">Magnesium</keyword>
<dbReference type="RefSeq" id="WP_184252701.1">
    <property type="nucleotide sequence ID" value="NZ_JACHIO010000002.1"/>
</dbReference>
<evidence type="ECO:0000313" key="4">
    <source>
        <dbReference type="EMBL" id="MBB5062201.1"/>
    </source>
</evidence>
<dbReference type="Proteomes" id="UP000584867">
    <property type="component" value="Unassembled WGS sequence"/>
</dbReference>
<protein>
    <submittedName>
        <fullName evidence="4">Putative hydrolase of the HAD superfamily</fullName>
    </submittedName>
</protein>
<dbReference type="InterPro" id="IPR036412">
    <property type="entry name" value="HAD-like_sf"/>
</dbReference>
<evidence type="ECO:0000313" key="5">
    <source>
        <dbReference type="Proteomes" id="UP000584867"/>
    </source>
</evidence>
<comment type="cofactor">
    <cofactor evidence="1">
        <name>Mg(2+)</name>
        <dbReference type="ChEBI" id="CHEBI:18420"/>
    </cofactor>
</comment>
<dbReference type="PANTHER" id="PTHR46470">
    <property type="entry name" value="N-ACYLNEURAMINATE-9-PHOSPHATASE"/>
    <property type="match status" value="1"/>
</dbReference>
<proteinExistence type="predicted"/>
<reference evidence="4 5" key="1">
    <citation type="submission" date="2020-08" db="EMBL/GenBank/DDBJ databases">
        <title>Genomic Encyclopedia of Type Strains, Phase IV (KMG-V): Genome sequencing to study the core and pangenomes of soil and plant-associated prokaryotes.</title>
        <authorList>
            <person name="Whitman W."/>
        </authorList>
    </citation>
    <scope>NUCLEOTIDE SEQUENCE [LARGE SCALE GENOMIC DNA]</scope>
    <source>
        <strain evidence="4 5">X5P3</strain>
    </source>
</reference>
<evidence type="ECO:0000256" key="3">
    <source>
        <dbReference type="ARBA" id="ARBA00022842"/>
    </source>
</evidence>
<keyword evidence="2 4" id="KW-0378">Hydrolase</keyword>
<evidence type="ECO:0000256" key="1">
    <source>
        <dbReference type="ARBA" id="ARBA00001946"/>
    </source>
</evidence>